<feature type="transmembrane region" description="Helical" evidence="1">
    <location>
        <begin position="120"/>
        <end position="139"/>
    </location>
</feature>
<dbReference type="Proteomes" id="UP000011082">
    <property type="component" value="Unassembled WGS sequence"/>
</dbReference>
<evidence type="ECO:0000313" key="3">
    <source>
        <dbReference type="Proteomes" id="UP000011082"/>
    </source>
</evidence>
<feature type="transmembrane region" description="Helical" evidence="1">
    <location>
        <begin position="80"/>
        <end position="100"/>
    </location>
</feature>
<gene>
    <name evidence="2" type="ORF">VICG_01162</name>
</gene>
<feature type="transmembrane region" description="Helical" evidence="1">
    <location>
        <begin position="7"/>
        <end position="36"/>
    </location>
</feature>
<keyword evidence="1" id="KW-1133">Transmembrane helix</keyword>
<feature type="transmembrane region" description="Helical" evidence="1">
    <location>
        <begin position="56"/>
        <end position="73"/>
    </location>
</feature>
<organism evidence="2 3">
    <name type="scientific">Vittaforma corneae (strain ATCC 50505)</name>
    <name type="common">Microsporidian parasite</name>
    <name type="synonym">Nosema corneum</name>
    <dbReference type="NCBI Taxonomy" id="993615"/>
    <lineage>
        <taxon>Eukaryota</taxon>
        <taxon>Fungi</taxon>
        <taxon>Fungi incertae sedis</taxon>
        <taxon>Microsporidia</taxon>
        <taxon>Nosematidae</taxon>
        <taxon>Vittaforma</taxon>
    </lineage>
</organism>
<protein>
    <submittedName>
        <fullName evidence="2">Uncharacterized protein</fullName>
    </submittedName>
</protein>
<keyword evidence="1" id="KW-0472">Membrane</keyword>
<name>L2GMS6_VITCO</name>
<dbReference type="EMBL" id="JH370138">
    <property type="protein sequence ID" value="ELA41810.1"/>
    <property type="molecule type" value="Genomic_DNA"/>
</dbReference>
<dbReference type="AlphaFoldDB" id="L2GMS6"/>
<proteinExistence type="predicted"/>
<accession>L2GMS6</accession>
<keyword evidence="1" id="KW-0812">Transmembrane</keyword>
<dbReference type="VEuPathDB" id="MicrosporidiaDB:VICG_01162"/>
<dbReference type="RefSeq" id="XP_007604608.1">
    <property type="nucleotide sequence ID" value="XM_007604546.1"/>
</dbReference>
<sequence>MILGYLVISLIILSILSALLFWVRIAGLGILIFIVYRLYKTYIKGGENIESSPLEFVIVAAITIIFVILFRWVEELIIDLIICFLGSSVILGFSHGYFGFPGDYDAFYSSFFEKGKTMETVRNINFLYVTILTVACTFAQRSVYIK</sequence>
<dbReference type="InParanoid" id="L2GMS6"/>
<dbReference type="GeneID" id="19881873"/>
<reference evidence="3" key="1">
    <citation type="submission" date="2011-05" db="EMBL/GenBank/DDBJ databases">
        <title>The genome sequence of Vittaforma corneae strain ATCC 50505.</title>
        <authorList>
            <consortium name="The Broad Institute Genome Sequencing Platform"/>
            <person name="Cuomo C."/>
            <person name="Didier E."/>
            <person name="Bowers L."/>
            <person name="Young S.K."/>
            <person name="Zeng Q."/>
            <person name="Gargeya S."/>
            <person name="Fitzgerald M."/>
            <person name="Haas B."/>
            <person name="Abouelleil A."/>
            <person name="Alvarado L."/>
            <person name="Arachchi H.M."/>
            <person name="Berlin A."/>
            <person name="Chapman S.B."/>
            <person name="Gearin G."/>
            <person name="Goldberg J."/>
            <person name="Griggs A."/>
            <person name="Gujja S."/>
            <person name="Hansen M."/>
            <person name="Heiman D."/>
            <person name="Howarth C."/>
            <person name="Larimer J."/>
            <person name="Lui A."/>
            <person name="MacDonald P.J.P."/>
            <person name="McCowen C."/>
            <person name="Montmayeur A."/>
            <person name="Murphy C."/>
            <person name="Neiman D."/>
            <person name="Pearson M."/>
            <person name="Priest M."/>
            <person name="Roberts A."/>
            <person name="Saif S."/>
            <person name="Shea T."/>
            <person name="Sisk P."/>
            <person name="Stolte C."/>
            <person name="Sykes S."/>
            <person name="Wortman J."/>
            <person name="Nusbaum C."/>
            <person name="Birren B."/>
        </authorList>
    </citation>
    <scope>NUCLEOTIDE SEQUENCE [LARGE SCALE GENOMIC DNA]</scope>
    <source>
        <strain evidence="3">ATCC 50505</strain>
    </source>
</reference>
<evidence type="ECO:0000256" key="1">
    <source>
        <dbReference type="SAM" id="Phobius"/>
    </source>
</evidence>
<evidence type="ECO:0000313" key="2">
    <source>
        <dbReference type="EMBL" id="ELA41810.1"/>
    </source>
</evidence>
<keyword evidence="3" id="KW-1185">Reference proteome</keyword>
<dbReference type="HOGENOM" id="CLU_1778909_0_0_1"/>